<accession>A0ABQ3UY95</accession>
<sequence>MHNVREKQPSEQMALTGDRWTRLAQIVSSITNPLYIALPTFLLVALATAPSVERALLWWLVTSLGITLAPLLFIRRGVRLGHYSDHHVSVREQRFVPLLFGVLCMGTVFVLLLVLGASRALLATVTGGLVAGAIATIITRRWKISLHLVGMAGAVTTFGLVLGALYFCLAPLVVLVAWARWKVYAHTIAQASAGTVLAVVVALIIFWLFGVYK</sequence>
<name>A0ABQ3UY95_9CHLR</name>
<proteinExistence type="predicted"/>
<organism evidence="2 3">
    <name type="scientific">Ktedonobacter robiniae</name>
    <dbReference type="NCBI Taxonomy" id="2778365"/>
    <lineage>
        <taxon>Bacteria</taxon>
        <taxon>Bacillati</taxon>
        <taxon>Chloroflexota</taxon>
        <taxon>Ktedonobacteria</taxon>
        <taxon>Ktedonobacterales</taxon>
        <taxon>Ktedonobacteraceae</taxon>
        <taxon>Ktedonobacter</taxon>
    </lineage>
</organism>
<keyword evidence="1" id="KW-0812">Transmembrane</keyword>
<dbReference type="RefSeq" id="WP_201373697.1">
    <property type="nucleotide sequence ID" value="NZ_BNJG01000002.1"/>
</dbReference>
<keyword evidence="1" id="KW-1133">Transmembrane helix</keyword>
<feature type="transmembrane region" description="Helical" evidence="1">
    <location>
        <begin position="56"/>
        <end position="74"/>
    </location>
</feature>
<keyword evidence="3" id="KW-1185">Reference proteome</keyword>
<keyword evidence="1" id="KW-0472">Membrane</keyword>
<feature type="transmembrane region" description="Helical" evidence="1">
    <location>
        <begin position="191"/>
        <end position="212"/>
    </location>
</feature>
<feature type="transmembrane region" description="Helical" evidence="1">
    <location>
        <begin position="95"/>
        <end position="114"/>
    </location>
</feature>
<evidence type="ECO:0008006" key="4">
    <source>
        <dbReference type="Google" id="ProtNLM"/>
    </source>
</evidence>
<gene>
    <name evidence="2" type="ORF">KSB_57550</name>
</gene>
<comment type="caution">
    <text evidence="2">The sequence shown here is derived from an EMBL/GenBank/DDBJ whole genome shotgun (WGS) entry which is preliminary data.</text>
</comment>
<evidence type="ECO:0000313" key="3">
    <source>
        <dbReference type="Proteomes" id="UP000654345"/>
    </source>
</evidence>
<reference evidence="2 3" key="1">
    <citation type="journal article" date="2021" name="Int. J. Syst. Evol. Microbiol.">
        <title>Reticulibacter mediterranei gen. nov., sp. nov., within the new family Reticulibacteraceae fam. nov., and Ktedonospora formicarum gen. nov., sp. nov., Ktedonobacter robiniae sp. nov., Dictyobacter formicarum sp. nov. and Dictyobacter arantiisoli sp. nov., belonging to the class Ktedonobacteria.</title>
        <authorList>
            <person name="Yabe S."/>
            <person name="Zheng Y."/>
            <person name="Wang C.M."/>
            <person name="Sakai Y."/>
            <person name="Abe K."/>
            <person name="Yokota A."/>
            <person name="Donadio S."/>
            <person name="Cavaletti L."/>
            <person name="Monciardini P."/>
        </authorList>
    </citation>
    <scope>NUCLEOTIDE SEQUENCE [LARGE SCALE GENOMIC DNA]</scope>
    <source>
        <strain evidence="2 3">SOSP1-30</strain>
    </source>
</reference>
<feature type="transmembrane region" description="Helical" evidence="1">
    <location>
        <begin position="120"/>
        <end position="139"/>
    </location>
</feature>
<protein>
    <recommendedName>
        <fullName evidence="4">Phosphatidic acid phosphatase type 2/haloperoxidase domain-containing protein</fullName>
    </recommendedName>
</protein>
<dbReference type="EMBL" id="BNJG01000002">
    <property type="protein sequence ID" value="GHO57280.1"/>
    <property type="molecule type" value="Genomic_DNA"/>
</dbReference>
<feature type="transmembrane region" description="Helical" evidence="1">
    <location>
        <begin position="151"/>
        <end position="179"/>
    </location>
</feature>
<evidence type="ECO:0000313" key="2">
    <source>
        <dbReference type="EMBL" id="GHO57280.1"/>
    </source>
</evidence>
<evidence type="ECO:0000256" key="1">
    <source>
        <dbReference type="SAM" id="Phobius"/>
    </source>
</evidence>
<dbReference type="Proteomes" id="UP000654345">
    <property type="component" value="Unassembled WGS sequence"/>
</dbReference>
<feature type="transmembrane region" description="Helical" evidence="1">
    <location>
        <begin position="32"/>
        <end position="50"/>
    </location>
</feature>